<organism evidence="2 3">
    <name type="scientific">Sphingoaurantiacus capsulatus</name>
    <dbReference type="NCBI Taxonomy" id="1771310"/>
    <lineage>
        <taxon>Bacteria</taxon>
        <taxon>Pseudomonadati</taxon>
        <taxon>Pseudomonadota</taxon>
        <taxon>Alphaproteobacteria</taxon>
        <taxon>Sphingomonadales</taxon>
        <taxon>Sphingosinicellaceae</taxon>
        <taxon>Sphingoaurantiacus</taxon>
    </lineage>
</organism>
<evidence type="ECO:0000259" key="1">
    <source>
        <dbReference type="Pfam" id="PF02900"/>
    </source>
</evidence>
<comment type="caution">
    <text evidence="2">The sequence shown here is derived from an EMBL/GenBank/DDBJ whole genome shotgun (WGS) entry which is preliminary data.</text>
</comment>
<dbReference type="SUPFAM" id="SSF53213">
    <property type="entry name" value="LigB-like"/>
    <property type="match status" value="1"/>
</dbReference>
<feature type="domain" description="Extradiol ring-cleavage dioxygenase class III enzyme subunit B" evidence="1">
    <location>
        <begin position="240"/>
        <end position="336"/>
    </location>
</feature>
<evidence type="ECO:0000313" key="3">
    <source>
        <dbReference type="Proteomes" id="UP001595615"/>
    </source>
</evidence>
<accession>A0ABV7XCK6</accession>
<protein>
    <recommendedName>
        <fullName evidence="1">Extradiol ring-cleavage dioxygenase class III enzyme subunit B domain-containing protein</fullName>
    </recommendedName>
</protein>
<dbReference type="RefSeq" id="WP_380860912.1">
    <property type="nucleotide sequence ID" value="NZ_JBHRXV010000009.1"/>
</dbReference>
<dbReference type="Proteomes" id="UP001595615">
    <property type="component" value="Unassembled WGS sequence"/>
</dbReference>
<proteinExistence type="predicted"/>
<name>A0ABV7XCK6_9SPHN</name>
<sequence length="367" mass="40986">MGEVLGLGISHYPPLSGRDADMANILRGRLGDPGVPAEAKDPANWPAAMQAEWGDDEGVAGATRHRAAMLNGLRKARAALDAFNPDFVIVWGDDQYENFKESIIPPFCVMAYDDMDIQPWAHASESAMFSKTDDEWGGGRPNVWGEKRDFTLRVPGHREAAKHIASELLQRDFDVSYAYEPLNHPGLPHAFLNTLLYLDYDRKGWRYPVVPFQINCYGRKVISYRGFISKLGDIRPLDPPSPSPKRVFNMGAEVARICRESPWRVALIASASWSHAFLVDSTFRMQPDIVTDRKLYDALVAGEWDVWKSMTLDEVEAAGDQEMLNWFALAGAMDALGQGCSWSEFVETHIFNSSKVAAIFEPSGDNK</sequence>
<evidence type="ECO:0000313" key="2">
    <source>
        <dbReference type="EMBL" id="MFC3712978.1"/>
    </source>
</evidence>
<dbReference type="Pfam" id="PF02900">
    <property type="entry name" value="LigB"/>
    <property type="match status" value="1"/>
</dbReference>
<gene>
    <name evidence="2" type="ORF">ACFOMD_10370</name>
</gene>
<dbReference type="EMBL" id="JBHRXV010000009">
    <property type="protein sequence ID" value="MFC3712978.1"/>
    <property type="molecule type" value="Genomic_DNA"/>
</dbReference>
<dbReference type="InterPro" id="IPR004183">
    <property type="entry name" value="Xdiol_dOase_suB"/>
</dbReference>
<dbReference type="Gene3D" id="3.40.830.10">
    <property type="entry name" value="LigB-like"/>
    <property type="match status" value="1"/>
</dbReference>
<reference evidence="3" key="1">
    <citation type="journal article" date="2019" name="Int. J. Syst. Evol. Microbiol.">
        <title>The Global Catalogue of Microorganisms (GCM) 10K type strain sequencing project: providing services to taxonomists for standard genome sequencing and annotation.</title>
        <authorList>
            <consortium name="The Broad Institute Genomics Platform"/>
            <consortium name="The Broad Institute Genome Sequencing Center for Infectious Disease"/>
            <person name="Wu L."/>
            <person name="Ma J."/>
        </authorList>
    </citation>
    <scope>NUCLEOTIDE SEQUENCE [LARGE SCALE GENOMIC DNA]</scope>
    <source>
        <strain evidence="3">KCTC 42644</strain>
    </source>
</reference>
<keyword evidence="3" id="KW-1185">Reference proteome</keyword>